<gene>
    <name evidence="1" type="ORF">M9Y10_009881</name>
</gene>
<evidence type="ECO:0000313" key="2">
    <source>
        <dbReference type="Proteomes" id="UP001470230"/>
    </source>
</evidence>
<protein>
    <recommendedName>
        <fullName evidence="3">DDE-1 domain-containing protein</fullName>
    </recommendedName>
</protein>
<evidence type="ECO:0008006" key="3">
    <source>
        <dbReference type="Google" id="ProtNLM"/>
    </source>
</evidence>
<dbReference type="Proteomes" id="UP001470230">
    <property type="component" value="Unassembled WGS sequence"/>
</dbReference>
<evidence type="ECO:0000313" key="1">
    <source>
        <dbReference type="EMBL" id="KAK8866913.1"/>
    </source>
</evidence>
<keyword evidence="2" id="KW-1185">Reference proteome</keyword>
<accession>A0ABR2IQH7</accession>
<dbReference type="EMBL" id="JAPFFF010000015">
    <property type="protein sequence ID" value="KAK8866913.1"/>
    <property type="molecule type" value="Genomic_DNA"/>
</dbReference>
<proteinExistence type="predicted"/>
<reference evidence="1 2" key="1">
    <citation type="submission" date="2024-04" db="EMBL/GenBank/DDBJ databases">
        <title>Tritrichomonas musculus Genome.</title>
        <authorList>
            <person name="Alves-Ferreira E."/>
            <person name="Grigg M."/>
            <person name="Lorenzi H."/>
            <person name="Galac M."/>
        </authorList>
    </citation>
    <scope>NUCLEOTIDE SEQUENCE [LARGE SCALE GENOMIC DNA]</scope>
    <source>
        <strain evidence="1 2">EAF2021</strain>
    </source>
</reference>
<comment type="caution">
    <text evidence="1">The sequence shown here is derived from an EMBL/GenBank/DDBJ whole genome shotgun (WGS) entry which is preliminary data.</text>
</comment>
<sequence length="91" mass="10362">MEELGYGQNVVEVVFQANGFVAGSLFDYWSQTIFFPEVKEKRIKYQYQGPVLLLFDGCTAYSSDFFLDECTYNDVIPIQEPAKFFISGACS</sequence>
<name>A0ABR2IQH7_9EUKA</name>
<organism evidence="1 2">
    <name type="scientific">Tritrichomonas musculus</name>
    <dbReference type="NCBI Taxonomy" id="1915356"/>
    <lineage>
        <taxon>Eukaryota</taxon>
        <taxon>Metamonada</taxon>
        <taxon>Parabasalia</taxon>
        <taxon>Tritrichomonadida</taxon>
        <taxon>Tritrichomonadidae</taxon>
        <taxon>Tritrichomonas</taxon>
    </lineage>
</organism>